<name>A0ACB8R0Q8_9AGAM</name>
<reference evidence="1" key="1">
    <citation type="submission" date="2021-02" db="EMBL/GenBank/DDBJ databases">
        <authorList>
            <consortium name="DOE Joint Genome Institute"/>
            <person name="Ahrendt S."/>
            <person name="Looney B.P."/>
            <person name="Miyauchi S."/>
            <person name="Morin E."/>
            <person name="Drula E."/>
            <person name="Courty P.E."/>
            <person name="Chicoki N."/>
            <person name="Fauchery L."/>
            <person name="Kohler A."/>
            <person name="Kuo A."/>
            <person name="Labutti K."/>
            <person name="Pangilinan J."/>
            <person name="Lipzen A."/>
            <person name="Riley R."/>
            <person name="Andreopoulos W."/>
            <person name="He G."/>
            <person name="Johnson J."/>
            <person name="Barry K.W."/>
            <person name="Grigoriev I.V."/>
            <person name="Nagy L."/>
            <person name="Hibbett D."/>
            <person name="Henrissat B."/>
            <person name="Matheny P.B."/>
            <person name="Labbe J."/>
            <person name="Martin F."/>
        </authorList>
    </citation>
    <scope>NUCLEOTIDE SEQUENCE</scope>
    <source>
        <strain evidence="1">FP105234-sp</strain>
    </source>
</reference>
<reference evidence="1" key="2">
    <citation type="journal article" date="2022" name="New Phytol.">
        <title>Evolutionary transition to the ectomycorrhizal habit in the genomes of a hyperdiverse lineage of mushroom-forming fungi.</title>
        <authorList>
            <person name="Looney B."/>
            <person name="Miyauchi S."/>
            <person name="Morin E."/>
            <person name="Drula E."/>
            <person name="Courty P.E."/>
            <person name="Kohler A."/>
            <person name="Kuo A."/>
            <person name="LaButti K."/>
            <person name="Pangilinan J."/>
            <person name="Lipzen A."/>
            <person name="Riley R."/>
            <person name="Andreopoulos W."/>
            <person name="He G."/>
            <person name="Johnson J."/>
            <person name="Nolan M."/>
            <person name="Tritt A."/>
            <person name="Barry K.W."/>
            <person name="Grigoriev I.V."/>
            <person name="Nagy L.G."/>
            <person name="Hibbett D."/>
            <person name="Henrissat B."/>
            <person name="Matheny P.B."/>
            <person name="Labbe J."/>
            <person name="Martin F.M."/>
        </authorList>
    </citation>
    <scope>NUCLEOTIDE SEQUENCE</scope>
    <source>
        <strain evidence="1">FP105234-sp</strain>
    </source>
</reference>
<keyword evidence="2" id="KW-1185">Reference proteome</keyword>
<proteinExistence type="predicted"/>
<evidence type="ECO:0000313" key="1">
    <source>
        <dbReference type="EMBL" id="KAI0037664.1"/>
    </source>
</evidence>
<protein>
    <submittedName>
        <fullName evidence="1">Uncharacterized protein</fullName>
    </submittedName>
</protein>
<sequence>MEGASLSVFLPNCAELDARTPYVILDCDERIIAVLVGMPVEGDSRAPEDRWEACIERIAQRLEDLRTKNEKEFKSEHLKHRRGNYALLSAGISYGGGPKRPYNLSRGSKRRASMIDSLLGDQDVQRVIGFENGTLAAYYPKAYLDMCKRLTSLYESQPELKRNFSNSAYPTVSFNMGPETVTDLHNDCTNYPGLPCALTALGSFNADLGGRLILSDLKLKIRFPSGATILLPSAGLRHGNTAIQPGEKRYSITQYCIGALMRWVHHGLRPASGISASERAKLDADQWEAQLSRLSKHGELAADRKWLAQQLAQVK</sequence>
<dbReference type="Proteomes" id="UP000814033">
    <property type="component" value="Unassembled WGS sequence"/>
</dbReference>
<evidence type="ECO:0000313" key="2">
    <source>
        <dbReference type="Proteomes" id="UP000814033"/>
    </source>
</evidence>
<gene>
    <name evidence="1" type="ORF">FA95DRAFT_1506705</name>
</gene>
<accession>A0ACB8R0Q8</accession>
<dbReference type="EMBL" id="MU276794">
    <property type="protein sequence ID" value="KAI0037664.1"/>
    <property type="molecule type" value="Genomic_DNA"/>
</dbReference>
<organism evidence="1 2">
    <name type="scientific">Auriscalpium vulgare</name>
    <dbReference type="NCBI Taxonomy" id="40419"/>
    <lineage>
        <taxon>Eukaryota</taxon>
        <taxon>Fungi</taxon>
        <taxon>Dikarya</taxon>
        <taxon>Basidiomycota</taxon>
        <taxon>Agaricomycotina</taxon>
        <taxon>Agaricomycetes</taxon>
        <taxon>Russulales</taxon>
        <taxon>Auriscalpiaceae</taxon>
        <taxon>Auriscalpium</taxon>
    </lineage>
</organism>
<comment type="caution">
    <text evidence="1">The sequence shown here is derived from an EMBL/GenBank/DDBJ whole genome shotgun (WGS) entry which is preliminary data.</text>
</comment>